<feature type="region of interest" description="Disordered" evidence="2">
    <location>
        <begin position="1"/>
        <end position="68"/>
    </location>
</feature>
<dbReference type="EMBL" id="VRMN01000009">
    <property type="protein sequence ID" value="KAA8492483.1"/>
    <property type="molecule type" value="Genomic_DNA"/>
</dbReference>
<feature type="coiled-coil region" evidence="1">
    <location>
        <begin position="220"/>
        <end position="247"/>
    </location>
</feature>
<dbReference type="AlphaFoldDB" id="A0A5J4YP54"/>
<protein>
    <submittedName>
        <fullName evidence="3">Uncharacterized protein</fullName>
    </submittedName>
</protein>
<comment type="caution">
    <text evidence="3">The sequence shown here is derived from an EMBL/GenBank/DDBJ whole genome shotgun (WGS) entry which is preliminary data.</text>
</comment>
<feature type="region of interest" description="Disordered" evidence="2">
    <location>
        <begin position="138"/>
        <end position="165"/>
    </location>
</feature>
<accession>A0A5J4YP54</accession>
<keyword evidence="1" id="KW-0175">Coiled coil</keyword>
<dbReference type="Proteomes" id="UP000324585">
    <property type="component" value="Unassembled WGS sequence"/>
</dbReference>
<feature type="coiled-coil region" evidence="1">
    <location>
        <begin position="297"/>
        <end position="394"/>
    </location>
</feature>
<reference evidence="4" key="1">
    <citation type="journal article" date="2019" name="Nat. Commun.">
        <title>Expansion of phycobilisome linker gene families in mesophilic red algae.</title>
        <authorList>
            <person name="Lee J."/>
            <person name="Kim D."/>
            <person name="Bhattacharya D."/>
            <person name="Yoon H.S."/>
        </authorList>
    </citation>
    <scope>NUCLEOTIDE SEQUENCE [LARGE SCALE GENOMIC DNA]</scope>
    <source>
        <strain evidence="4">CCMP 1328</strain>
    </source>
</reference>
<evidence type="ECO:0000256" key="1">
    <source>
        <dbReference type="SAM" id="Coils"/>
    </source>
</evidence>
<dbReference type="Gene3D" id="1.10.287.1490">
    <property type="match status" value="1"/>
</dbReference>
<evidence type="ECO:0000313" key="3">
    <source>
        <dbReference type="EMBL" id="KAA8492483.1"/>
    </source>
</evidence>
<evidence type="ECO:0000313" key="4">
    <source>
        <dbReference type="Proteomes" id="UP000324585"/>
    </source>
</evidence>
<organism evidence="3 4">
    <name type="scientific">Porphyridium purpureum</name>
    <name type="common">Red alga</name>
    <name type="synonym">Porphyridium cruentum</name>
    <dbReference type="NCBI Taxonomy" id="35688"/>
    <lineage>
        <taxon>Eukaryota</taxon>
        <taxon>Rhodophyta</taxon>
        <taxon>Bangiophyceae</taxon>
        <taxon>Porphyridiales</taxon>
        <taxon>Porphyridiaceae</taxon>
        <taxon>Porphyridium</taxon>
    </lineage>
</organism>
<name>A0A5J4YP54_PORPP</name>
<sequence length="628" mass="69611">MFEAENHAHDHAFAGHHGSRPSSQERRSRSALDARSQAAPASFEISRFHTDGRASNSSELHPLSGDSRVAFQFPEDQMDFRGITAPMNDRHHTQAAQGLQREGVTLTHAVPAQFSAPGTARGDEERVFSVASDLHLMPKSASTAEGKRKNRSNSSVEEPRIADENDLREERSRVFALLDAARAECATMSAEIHYAKSEAAASKMKDMESQKSLIASQGQIRSLMAEKSKLEASRHQTNQRIASMEARVSKVQALHNEHTASLERIKKSSEEYAALKDSILVQVQDLHEARAEFERRTKELSDSLDTAKASLTELESEKKKLEDAQSEREAIFTSQATELEASKSLNLDWQNRYDLLSEELKQITAQQEKTSSENDELNQALKTEQQRTKEAVGEIEALSCKLHNAEVEACATASRERSAHEQDEATMSTLRADLVAEQSRRAGAEARLLESMGEISKLQKRLSDVAQMQGELIAARGRIAVLEVSAARCKELEDALAVSEKTNQDLRHAYEAVNSERPYIPNELAQAAPLERLQTSIPVVDQNAASAPAFARDAQSPSIANIRRRPGQKLNQNGAPAASRKKVLLQAHLRLHFCTSTYFVRLWSIAEQSSVLLRLGARTTGWIVSRKV</sequence>
<proteinExistence type="predicted"/>
<gene>
    <name evidence="3" type="ORF">FVE85_7990</name>
</gene>
<evidence type="ECO:0000256" key="2">
    <source>
        <dbReference type="SAM" id="MobiDB-lite"/>
    </source>
</evidence>
<keyword evidence="4" id="KW-1185">Reference proteome</keyword>
<feature type="compositionally biased region" description="Basic and acidic residues" evidence="2">
    <location>
        <begin position="23"/>
        <end position="32"/>
    </location>
</feature>
<feature type="compositionally biased region" description="Basic and acidic residues" evidence="2">
    <location>
        <begin position="1"/>
        <end position="13"/>
    </location>
</feature>